<evidence type="ECO:0000256" key="4">
    <source>
        <dbReference type="RuleBase" id="RU003357"/>
    </source>
</evidence>
<evidence type="ECO:0000256" key="2">
    <source>
        <dbReference type="ARBA" id="ARBA00023136"/>
    </source>
</evidence>
<dbReference type="EMBL" id="QYUM01000003">
    <property type="protein sequence ID" value="RJF90840.1"/>
    <property type="molecule type" value="Genomic_DNA"/>
</dbReference>
<dbReference type="Pfam" id="PF07715">
    <property type="entry name" value="Plug"/>
    <property type="match status" value="1"/>
</dbReference>
<dbReference type="Gene3D" id="2.40.170.20">
    <property type="entry name" value="TonB-dependent receptor, beta-barrel domain"/>
    <property type="match status" value="2"/>
</dbReference>
<dbReference type="Proteomes" id="UP000286100">
    <property type="component" value="Unassembled WGS sequence"/>
</dbReference>
<feature type="signal peptide" evidence="6">
    <location>
        <begin position="1"/>
        <end position="31"/>
    </location>
</feature>
<dbReference type="SUPFAM" id="SSF56935">
    <property type="entry name" value="Porins"/>
    <property type="match status" value="1"/>
</dbReference>
<protein>
    <submittedName>
        <fullName evidence="9">TonB-dependent receptor</fullName>
    </submittedName>
</protein>
<evidence type="ECO:0000256" key="5">
    <source>
        <dbReference type="SAM" id="MobiDB-lite"/>
    </source>
</evidence>
<keyword evidence="3" id="KW-0998">Cell outer membrane</keyword>
<gene>
    <name evidence="9" type="ORF">D3876_11685</name>
</gene>
<reference evidence="9 10" key="1">
    <citation type="submission" date="2018-09" db="EMBL/GenBank/DDBJ databases">
        <authorList>
            <person name="Zhu H."/>
        </authorList>
    </citation>
    <scope>NUCLEOTIDE SEQUENCE [LARGE SCALE GENOMIC DNA]</scope>
    <source>
        <strain evidence="9 10">K2R01-6</strain>
    </source>
</reference>
<feature type="domain" description="TonB-dependent receptor-like beta-barrel" evidence="7">
    <location>
        <begin position="619"/>
        <end position="1015"/>
    </location>
</feature>
<keyword evidence="6" id="KW-0732">Signal</keyword>
<accession>A0A418WLG3</accession>
<comment type="subcellular location">
    <subcellularLocation>
        <location evidence="1 4">Cell outer membrane</location>
    </subcellularLocation>
</comment>
<dbReference type="InterPro" id="IPR010104">
    <property type="entry name" value="TonB_rcpt_bac"/>
</dbReference>
<feature type="chain" id="PRO_5019545938" evidence="6">
    <location>
        <begin position="32"/>
        <end position="1048"/>
    </location>
</feature>
<name>A0A418WLG3_9SPHN</name>
<dbReference type="InterPro" id="IPR037066">
    <property type="entry name" value="Plug_dom_sf"/>
</dbReference>
<sequence length="1048" mass="111919">MTKGQLRPRAGRWGLLAATMLATSMASAAFAQTEAPGQDVPQAAPAEDEIIVTGFRKSLQESADLKRDSVGFIDAISAEDIGKFPDTNIAESFNRIPGITITREITGEGVQVAIRGLGTNFTKVLLNGAPVAVSSTGRTDAQSTNREVDLDLFPTELFSSLTVIKTSMASMLEGGAAGTVNMRSARPFDNPGKHLTYSLQGTKNSNADSWGYRGSLIGSATFGDFGILAGAAYVKNKVRVTGFETIGWTNPNLSAAQCGATSGCNSTGGGNWTIPGTVPANAGNGLTTGATIDRAFLLANNPGLTIQQIDNAIIPRLGRPSDEFGSKERLSAIVSLEYRPADSLRFYVDSMYGRKENDLERIDMNWVGRNGASIPLNMKVDRTDCAAGCVVTEGTFANAQWFLEYRPFIEDVEFWGVNPGFEWDISDKFKLDISGNWTESKFHRESPSVLVSTVLGSGVTVDYLNSGSVPTISTNIDLNNPANFGWNAGSRVNIQDERRKTETKGVRGNLTYGDEELNLRVGGAYDDISRRIRAFDNSQAWQNAVCGNNPNVFLPNPNTQPQCRGLNAPGGAAAGDPTYPLLGSGFSAGMGPLVYQGSLIPTAALPSYLRAGPSGFVTVDWDRFKADTNYDAFHDGAPEVGAANTGASGGFVREKTTGAYMEVNGNTDLGGNALRWNIGLRYVHTDQTIGGNVSIPDPRNSRDPDGAGPLPAACPGGGNLTPPNPRDGSCFPNIVNFATTNNTYDNWLPSATVSYNVSENALVRFALSKTMTRPDPNAMLPGLNFSTPSADVGTVGNSALKPFISKNIDFGFEYYTGGPGYVSVAAFRKSVTGFTVPGTATVPFTDLAQYGVTFDTLTPAQQTAINARGGPNVATVVLQQQVNASGSLTVNGLEFGWVQPLDFLLSEYGMDGFGFTANLTIIDQKGKGAAPAVALGVAPYTWNATAYYENHGISARISMTHADGSQVSGLNQNGIPSAALFSDDYEQWDFSSSFDLSEILDSEWAPELTFDVVNIFDADQRTYFQFPNATFTRYKPGTQFMVGLRGRF</sequence>
<evidence type="ECO:0000313" key="10">
    <source>
        <dbReference type="Proteomes" id="UP000286100"/>
    </source>
</evidence>
<dbReference type="Gene3D" id="2.170.130.10">
    <property type="entry name" value="TonB-dependent receptor, plug domain"/>
    <property type="match status" value="1"/>
</dbReference>
<dbReference type="InterPro" id="IPR012910">
    <property type="entry name" value="Plug_dom"/>
</dbReference>
<dbReference type="PANTHER" id="PTHR40980:SF3">
    <property type="entry name" value="TONB-DEPENDENT RECEPTOR-LIKE BETA-BARREL DOMAIN-CONTAINING PROTEIN"/>
    <property type="match status" value="1"/>
</dbReference>
<evidence type="ECO:0000259" key="7">
    <source>
        <dbReference type="Pfam" id="PF00593"/>
    </source>
</evidence>
<dbReference type="AlphaFoldDB" id="A0A418WLG3"/>
<evidence type="ECO:0000256" key="6">
    <source>
        <dbReference type="SAM" id="SignalP"/>
    </source>
</evidence>
<keyword evidence="4" id="KW-0798">TonB box</keyword>
<feature type="region of interest" description="Disordered" evidence="5">
    <location>
        <begin position="691"/>
        <end position="720"/>
    </location>
</feature>
<dbReference type="PANTHER" id="PTHR40980">
    <property type="entry name" value="PLUG DOMAIN-CONTAINING PROTEIN"/>
    <property type="match status" value="1"/>
</dbReference>
<keyword evidence="2 4" id="KW-0472">Membrane</keyword>
<keyword evidence="9" id="KW-0675">Receptor</keyword>
<dbReference type="GO" id="GO:0009279">
    <property type="term" value="C:cell outer membrane"/>
    <property type="evidence" value="ECO:0007669"/>
    <property type="project" value="UniProtKB-SubCell"/>
</dbReference>
<feature type="domain" description="TonB-dependent receptor plug" evidence="8">
    <location>
        <begin position="66"/>
        <end position="179"/>
    </location>
</feature>
<dbReference type="Pfam" id="PF00593">
    <property type="entry name" value="TonB_dep_Rec_b-barrel"/>
    <property type="match status" value="1"/>
</dbReference>
<evidence type="ECO:0000256" key="3">
    <source>
        <dbReference type="ARBA" id="ARBA00023237"/>
    </source>
</evidence>
<dbReference type="RefSeq" id="WP_119762366.1">
    <property type="nucleotide sequence ID" value="NZ_QYUM01000003.1"/>
</dbReference>
<dbReference type="OrthoDB" id="5476657at2"/>
<dbReference type="InterPro" id="IPR000531">
    <property type="entry name" value="Beta-barrel_TonB"/>
</dbReference>
<evidence type="ECO:0000313" key="9">
    <source>
        <dbReference type="EMBL" id="RJF90840.1"/>
    </source>
</evidence>
<comment type="caution">
    <text evidence="9">The sequence shown here is derived from an EMBL/GenBank/DDBJ whole genome shotgun (WGS) entry which is preliminary data.</text>
</comment>
<dbReference type="InterPro" id="IPR036942">
    <property type="entry name" value="Beta-barrel_TonB_sf"/>
</dbReference>
<dbReference type="NCBIfam" id="TIGR01782">
    <property type="entry name" value="TonB-Xanth-Caul"/>
    <property type="match status" value="1"/>
</dbReference>
<proteinExistence type="inferred from homology"/>
<organism evidence="9 10">
    <name type="scientific">Sphingomonas cavernae</name>
    <dbReference type="NCBI Taxonomy" id="2320861"/>
    <lineage>
        <taxon>Bacteria</taxon>
        <taxon>Pseudomonadati</taxon>
        <taxon>Pseudomonadota</taxon>
        <taxon>Alphaproteobacteria</taxon>
        <taxon>Sphingomonadales</taxon>
        <taxon>Sphingomonadaceae</taxon>
        <taxon>Sphingomonas</taxon>
    </lineage>
</organism>
<evidence type="ECO:0000256" key="1">
    <source>
        <dbReference type="ARBA" id="ARBA00004442"/>
    </source>
</evidence>
<comment type="similarity">
    <text evidence="4">Belongs to the TonB-dependent receptor family.</text>
</comment>
<keyword evidence="10" id="KW-1185">Reference proteome</keyword>
<evidence type="ECO:0000259" key="8">
    <source>
        <dbReference type="Pfam" id="PF07715"/>
    </source>
</evidence>